<keyword evidence="3" id="KW-1185">Reference proteome</keyword>
<name>A0A4Q7PMV4_9FIRM</name>
<dbReference type="EMBL" id="SGXF01000001">
    <property type="protein sequence ID" value="RZT02291.1"/>
    <property type="molecule type" value="Genomic_DNA"/>
</dbReference>
<protein>
    <submittedName>
        <fullName evidence="2">Tfp pilus assembly PilM family ATPase</fullName>
    </submittedName>
</protein>
<proteinExistence type="predicted"/>
<gene>
    <name evidence="2" type="ORF">EV209_0402</name>
</gene>
<evidence type="ECO:0000313" key="2">
    <source>
        <dbReference type="EMBL" id="RZT02291.1"/>
    </source>
</evidence>
<keyword evidence="1" id="KW-0812">Transmembrane</keyword>
<dbReference type="Pfam" id="PF11104">
    <property type="entry name" value="PilM_2"/>
    <property type="match status" value="1"/>
</dbReference>
<dbReference type="AlphaFoldDB" id="A0A4Q7PMV4"/>
<dbReference type="Gene3D" id="3.30.1490.300">
    <property type="match status" value="1"/>
</dbReference>
<keyword evidence="1" id="KW-0472">Membrane</keyword>
<reference evidence="2 3" key="1">
    <citation type="submission" date="2019-02" db="EMBL/GenBank/DDBJ databases">
        <title>Genomic Encyclopedia of Type Strains, Phase IV (KMG-IV): sequencing the most valuable type-strain genomes for metagenomic binning, comparative biology and taxonomic classification.</title>
        <authorList>
            <person name="Goeker M."/>
        </authorList>
    </citation>
    <scope>NUCLEOTIDE SEQUENCE [LARGE SCALE GENOMIC DNA]</scope>
    <source>
        <strain evidence="2 3">DSM 29486</strain>
    </source>
</reference>
<dbReference type="OrthoDB" id="1649455at2"/>
<evidence type="ECO:0000256" key="1">
    <source>
        <dbReference type="SAM" id="Phobius"/>
    </source>
</evidence>
<evidence type="ECO:0000313" key="3">
    <source>
        <dbReference type="Proteomes" id="UP000292927"/>
    </source>
</evidence>
<sequence>MKASIYLSNGTIYAVAGDPGRGKASVQSMCSMDIPEGVLINGVITNEEELRDLLARFWKENKLPVKDVSLVVNSSNLATKKLSMPDLGVRRTLQNVVLEFADGARQAADTVYDYRKLRAKGKLQELFAVAADRSFVDGFVQLFRSIHVTLSSVDSGLNAALKVLEALPEMRDSTGLIQIMDGYSLQTILLAEGEYVYSAEKRIFSTPGTESFAMDVVRNISSTVQFYLAQNKENRLEQVWICGVSEEDYSQIREQVRTYGMEQRVERLSVAGALKGRAGAEASDFIYPLGGMLTGGKELNLLKAYQDDPEARKKRGRLMKLVLPPAVILGAGILASAALFAVNVIKSAQNREIEDYVNNPLNVARVLEADQLEIDLAYRQNVLNGLSSARKMIDSYPLMDSWVESRIQACAAGIAQVEVQSYEASTGTLRMKASTASVEEINTFVYALEETGLFARVDYKGYTFSEKEATYSLNISCQLNSSAGRQEE</sequence>
<dbReference type="InterPro" id="IPR005883">
    <property type="entry name" value="PilM"/>
</dbReference>
<keyword evidence="1" id="KW-1133">Transmembrane helix</keyword>
<dbReference type="Proteomes" id="UP000292927">
    <property type="component" value="Unassembled WGS sequence"/>
</dbReference>
<dbReference type="Gene3D" id="3.30.420.40">
    <property type="match status" value="2"/>
</dbReference>
<comment type="caution">
    <text evidence="2">The sequence shown here is derived from an EMBL/GenBank/DDBJ whole genome shotgun (WGS) entry which is preliminary data.</text>
</comment>
<accession>A0A4Q7PMV4</accession>
<dbReference type="RefSeq" id="WP_130432537.1">
    <property type="nucleotide sequence ID" value="NZ_SGXF01000001.1"/>
</dbReference>
<organism evidence="2 3">
    <name type="scientific">Cuneatibacter caecimuris</name>
    <dbReference type="NCBI Taxonomy" id="1796618"/>
    <lineage>
        <taxon>Bacteria</taxon>
        <taxon>Bacillati</taxon>
        <taxon>Bacillota</taxon>
        <taxon>Clostridia</taxon>
        <taxon>Lachnospirales</taxon>
        <taxon>Lachnospiraceae</taxon>
        <taxon>Cuneatibacter</taxon>
    </lineage>
</organism>
<feature type="transmembrane region" description="Helical" evidence="1">
    <location>
        <begin position="321"/>
        <end position="342"/>
    </location>
</feature>